<name>A0A428QUX1_9HYPO</name>
<evidence type="ECO:0000313" key="1">
    <source>
        <dbReference type="EMBL" id="RSL69132.1"/>
    </source>
</evidence>
<dbReference type="AlphaFoldDB" id="A0A428QUX1"/>
<keyword evidence="2" id="KW-1185">Reference proteome</keyword>
<protein>
    <submittedName>
        <fullName evidence="1">Uncharacterized protein</fullName>
    </submittedName>
</protein>
<sequence>MGERRVIFIPRYSGSGSARVWEGVSQLYTAGGVADGGPTALLSWGFGVKAGEGIGNLGQAWFSTLRDDWITLPDEENAAGPTVTTDRRDRYHQYVPPYQDTRYDMGGVVTPGFGKD</sequence>
<organism evidence="1 2">
    <name type="scientific">Fusarium duplospermum</name>
    <dbReference type="NCBI Taxonomy" id="1325734"/>
    <lineage>
        <taxon>Eukaryota</taxon>
        <taxon>Fungi</taxon>
        <taxon>Dikarya</taxon>
        <taxon>Ascomycota</taxon>
        <taxon>Pezizomycotina</taxon>
        <taxon>Sordariomycetes</taxon>
        <taxon>Hypocreomycetidae</taxon>
        <taxon>Hypocreales</taxon>
        <taxon>Nectriaceae</taxon>
        <taxon>Fusarium</taxon>
        <taxon>Fusarium solani species complex</taxon>
    </lineage>
</organism>
<accession>A0A428QUX1</accession>
<reference evidence="1 2" key="1">
    <citation type="submission" date="2017-06" db="EMBL/GenBank/DDBJ databases">
        <title>Comparative genomic analysis of Ambrosia Fusariam Clade fungi.</title>
        <authorList>
            <person name="Stajich J.E."/>
            <person name="Carrillo J."/>
            <person name="Kijimoto T."/>
            <person name="Eskalen A."/>
            <person name="O'Donnell K."/>
            <person name="Kasson M."/>
        </authorList>
    </citation>
    <scope>NUCLEOTIDE SEQUENCE [LARGE SCALE GENOMIC DNA]</scope>
    <source>
        <strain evidence="1 2">NRRL62584</strain>
    </source>
</reference>
<proteinExistence type="predicted"/>
<evidence type="ECO:0000313" key="2">
    <source>
        <dbReference type="Proteomes" id="UP000288168"/>
    </source>
</evidence>
<dbReference type="Proteomes" id="UP000288168">
    <property type="component" value="Unassembled WGS sequence"/>
</dbReference>
<gene>
    <name evidence="1" type="ORF">CEP54_002464</name>
</gene>
<comment type="caution">
    <text evidence="1">The sequence shown here is derived from an EMBL/GenBank/DDBJ whole genome shotgun (WGS) entry which is preliminary data.</text>
</comment>
<dbReference type="EMBL" id="NKCI01000014">
    <property type="protein sequence ID" value="RSL69132.1"/>
    <property type="molecule type" value="Genomic_DNA"/>
</dbReference>